<evidence type="ECO:0000313" key="2">
    <source>
        <dbReference type="EMBL" id="KAJ8019029.1"/>
    </source>
</evidence>
<name>A0A9Q0YCH8_HOLLE</name>
<comment type="caution">
    <text evidence="2">The sequence shown here is derived from an EMBL/GenBank/DDBJ whole genome shotgun (WGS) entry which is preliminary data.</text>
</comment>
<dbReference type="Proteomes" id="UP001152320">
    <property type="component" value="Unassembled WGS sequence"/>
</dbReference>
<keyword evidence="3" id="KW-1185">Reference proteome</keyword>
<dbReference type="AlphaFoldDB" id="A0A9Q0YCH8"/>
<gene>
    <name evidence="2" type="ORF">HOLleu_42630</name>
</gene>
<proteinExistence type="predicted"/>
<evidence type="ECO:0000313" key="3">
    <source>
        <dbReference type="Proteomes" id="UP001152320"/>
    </source>
</evidence>
<sequence>MFSNRVLCIFVIMLVVTGTILSVASACDYSGLYIPPGYTFRVKGVSCECTSQNQLKCDPVKT</sequence>
<reference evidence="2" key="1">
    <citation type="submission" date="2021-10" db="EMBL/GenBank/DDBJ databases">
        <title>Tropical sea cucumber genome reveals ecological adaptation and Cuvierian tubules defense mechanism.</title>
        <authorList>
            <person name="Chen T."/>
        </authorList>
    </citation>
    <scope>NUCLEOTIDE SEQUENCE</scope>
    <source>
        <strain evidence="2">Nanhai2018</strain>
        <tissue evidence="2">Muscle</tissue>
    </source>
</reference>
<keyword evidence="1" id="KW-0732">Signal</keyword>
<dbReference type="EMBL" id="JAIZAY010000103">
    <property type="protein sequence ID" value="KAJ8019029.1"/>
    <property type="molecule type" value="Genomic_DNA"/>
</dbReference>
<feature type="chain" id="PRO_5040211073" evidence="1">
    <location>
        <begin position="27"/>
        <end position="62"/>
    </location>
</feature>
<evidence type="ECO:0000256" key="1">
    <source>
        <dbReference type="SAM" id="SignalP"/>
    </source>
</evidence>
<accession>A0A9Q0YCH8</accession>
<protein>
    <submittedName>
        <fullName evidence="2">Uncharacterized protein</fullName>
    </submittedName>
</protein>
<dbReference type="PROSITE" id="PS51257">
    <property type="entry name" value="PROKAR_LIPOPROTEIN"/>
    <property type="match status" value="1"/>
</dbReference>
<feature type="signal peptide" evidence="1">
    <location>
        <begin position="1"/>
        <end position="26"/>
    </location>
</feature>
<organism evidence="2 3">
    <name type="scientific">Holothuria leucospilota</name>
    <name type="common">Black long sea cucumber</name>
    <name type="synonym">Mertensiothuria leucospilota</name>
    <dbReference type="NCBI Taxonomy" id="206669"/>
    <lineage>
        <taxon>Eukaryota</taxon>
        <taxon>Metazoa</taxon>
        <taxon>Echinodermata</taxon>
        <taxon>Eleutherozoa</taxon>
        <taxon>Echinozoa</taxon>
        <taxon>Holothuroidea</taxon>
        <taxon>Aspidochirotacea</taxon>
        <taxon>Aspidochirotida</taxon>
        <taxon>Holothuriidae</taxon>
        <taxon>Holothuria</taxon>
    </lineage>
</organism>